<feature type="domain" description="Hydantoinase/oxoprolinase N-terminal" evidence="2">
    <location>
        <begin position="5"/>
        <end position="113"/>
    </location>
</feature>
<organism evidence="3 4">
    <name type="scientific">Helicobacter gastrofelis</name>
    <dbReference type="NCBI Taxonomy" id="2849642"/>
    <lineage>
        <taxon>Bacteria</taxon>
        <taxon>Pseudomonadati</taxon>
        <taxon>Campylobacterota</taxon>
        <taxon>Epsilonproteobacteria</taxon>
        <taxon>Campylobacterales</taxon>
        <taxon>Helicobacteraceae</taxon>
        <taxon>Helicobacter</taxon>
    </lineage>
</organism>
<reference evidence="3 4" key="1">
    <citation type="submission" date="2021-07" db="EMBL/GenBank/DDBJ databases">
        <title>Novel Helicobacter sp. Isolated from a cat.</title>
        <authorList>
            <person name="Rimbara E."/>
            <person name="Suzuki M."/>
        </authorList>
    </citation>
    <scope>NUCLEOTIDE SEQUENCE [LARGE SCALE GENOMIC DNA]</scope>
    <source>
        <strain evidence="4">NHP19-012</strain>
    </source>
</reference>
<dbReference type="Pfam" id="PF05378">
    <property type="entry name" value="Hydant_A_N"/>
    <property type="match status" value="1"/>
</dbReference>
<evidence type="ECO:0000259" key="1">
    <source>
        <dbReference type="Pfam" id="PF01968"/>
    </source>
</evidence>
<dbReference type="EMBL" id="AP024819">
    <property type="protein sequence ID" value="BCZ18953.1"/>
    <property type="molecule type" value="Genomic_DNA"/>
</dbReference>
<dbReference type="Pfam" id="PF01968">
    <property type="entry name" value="Hydantoinase_A"/>
    <property type="match status" value="1"/>
</dbReference>
<accession>A0ABM7SGK1</accession>
<sequence>MKYLINLDNGGTLTDICVVQGSEVRYTKTLTTPVDLSECFFKGITKASEEIFGPDGFVKLLHSTDLIRYSSTQGTNALVERKGPKLGLITNDASLENKLTKSAQQQELFSSLVGDRVFVIADLAGEDFEADLANAVNTLTNKGAERLVVAIENKDDEKDFKHAFLLQFPRHLLGSVPVLFSWEFTNDTSRTRRIWSALLNSFLHPTMERFLYSAEHRLRAHKVKNPLLIYRNDGASSRVAKSVALKTYSSGPRGGIEGTKALAKAYGFNHVLMVDVGGTTSDVGEVEAHKIKTERRGHIGGVQISFELSDVKSFGVGGGSIFRLNDRGEILVGPESVGAAPGPACFGFGGKEATITDVNVALGIIDPDTYLNGQQKLDKERAIQAITENIAKPLGLKFEEALFKMEEAYAERLAACLKKQVQQDTVLAAFGGGGPMSACLAAKKAGIKRVIVPKLAAVFSAYGISFSDVAQTFEHDITGLNKHEIEKIKTQIQERAKRHMFQEGYNFEDCKGAWRVIVENTDGSESHSTTLEDTAQINKDQKRILAYHIRYELSHPNLRASLPKRKIGAKVSGTRNVVGLDGMHQEVVLVLEKQEMGAYMEGPAIVEGPFFTARVPEGWSLAVTDNGDLILEDLKA</sequence>
<name>A0ABM7SGK1_9HELI</name>
<gene>
    <name evidence="3" type="primary">hyuA</name>
    <name evidence="3" type="ORF">NHP190012_05950</name>
</gene>
<dbReference type="InterPro" id="IPR008040">
    <property type="entry name" value="Hydant_A_N"/>
</dbReference>
<dbReference type="PANTHER" id="PTHR11365">
    <property type="entry name" value="5-OXOPROLINASE RELATED"/>
    <property type="match status" value="1"/>
</dbReference>
<feature type="domain" description="Hydantoinase A/oxoprolinase" evidence="1">
    <location>
        <begin position="194"/>
        <end position="471"/>
    </location>
</feature>
<evidence type="ECO:0000313" key="3">
    <source>
        <dbReference type="EMBL" id="BCZ18953.1"/>
    </source>
</evidence>
<dbReference type="RefSeq" id="WP_221272370.1">
    <property type="nucleotide sequence ID" value="NZ_AP024819.1"/>
</dbReference>
<proteinExistence type="predicted"/>
<evidence type="ECO:0000313" key="4">
    <source>
        <dbReference type="Proteomes" id="UP000826146"/>
    </source>
</evidence>
<dbReference type="InterPro" id="IPR045079">
    <property type="entry name" value="Oxoprolinase-like"/>
</dbReference>
<evidence type="ECO:0000259" key="2">
    <source>
        <dbReference type="Pfam" id="PF05378"/>
    </source>
</evidence>
<keyword evidence="4" id="KW-1185">Reference proteome</keyword>
<dbReference type="Proteomes" id="UP000826146">
    <property type="component" value="Chromosome"/>
</dbReference>
<dbReference type="InterPro" id="IPR002821">
    <property type="entry name" value="Hydantoinase_A"/>
</dbReference>
<dbReference type="PANTHER" id="PTHR11365:SF23">
    <property type="entry name" value="HYPOTHETICAL 5-OXOPROLINASE (EUROFUNG)-RELATED"/>
    <property type="match status" value="1"/>
</dbReference>
<protein>
    <submittedName>
        <fullName evidence="3">N-methylhydantoinase A</fullName>
    </submittedName>
</protein>